<dbReference type="HOGENOM" id="CLU_2653119_0_0_9"/>
<name>G8U119_SULAD</name>
<protein>
    <submittedName>
        <fullName evidence="2">Uncharacterized protein</fullName>
    </submittedName>
</protein>
<evidence type="ECO:0000256" key="1">
    <source>
        <dbReference type="SAM" id="MobiDB-lite"/>
    </source>
</evidence>
<dbReference type="EMBL" id="CP003179">
    <property type="protein sequence ID" value="AEW06564.1"/>
    <property type="molecule type" value="Genomic_DNA"/>
</dbReference>
<evidence type="ECO:0000313" key="3">
    <source>
        <dbReference type="Proteomes" id="UP000005439"/>
    </source>
</evidence>
<sequence length="76" mass="8236">MPRVKLPHATNPRVGGARSGGRTGEKRTKQVLIRLSEDEFAEISAAASSVDDALANWARRVLLAAARELNRQATEP</sequence>
<dbReference type="AlphaFoldDB" id="G8U119"/>
<proteinExistence type="predicted"/>
<accession>G8U119</accession>
<organism evidence="2 3">
    <name type="scientific">Sulfobacillus acidophilus (strain ATCC 700253 / DSM 10332 / NAL)</name>
    <dbReference type="NCBI Taxonomy" id="679936"/>
    <lineage>
        <taxon>Bacteria</taxon>
        <taxon>Bacillati</taxon>
        <taxon>Bacillota</taxon>
        <taxon>Clostridia</taxon>
        <taxon>Eubacteriales</taxon>
        <taxon>Clostridiales Family XVII. Incertae Sedis</taxon>
        <taxon>Sulfobacillus</taxon>
    </lineage>
</organism>
<keyword evidence="3" id="KW-1185">Reference proteome</keyword>
<reference evidence="3" key="1">
    <citation type="submission" date="2011-12" db="EMBL/GenBank/DDBJ databases">
        <title>The complete genome of chromosome of Sulfobacillus acidophilus DSM 10332.</title>
        <authorList>
            <person name="Lucas S."/>
            <person name="Han J."/>
            <person name="Lapidus A."/>
            <person name="Bruce D."/>
            <person name="Goodwin L."/>
            <person name="Pitluck S."/>
            <person name="Peters L."/>
            <person name="Kyrpides N."/>
            <person name="Mavromatis K."/>
            <person name="Ivanova N."/>
            <person name="Mikhailova N."/>
            <person name="Chertkov O."/>
            <person name="Saunders E."/>
            <person name="Detter J.C."/>
            <person name="Tapia R."/>
            <person name="Han C."/>
            <person name="Land M."/>
            <person name="Hauser L."/>
            <person name="Markowitz V."/>
            <person name="Cheng J.-F."/>
            <person name="Hugenholtz P."/>
            <person name="Woyke T."/>
            <person name="Wu D."/>
            <person name="Pukall R."/>
            <person name="Gehrich-Schroeter G."/>
            <person name="Schneider S."/>
            <person name="Klenk H.-P."/>
            <person name="Eisen J.A."/>
        </authorList>
    </citation>
    <scope>NUCLEOTIDE SEQUENCE [LARGE SCALE GENOMIC DNA]</scope>
    <source>
        <strain evidence="3">ATCC 700253 / DSM 10332 / NAL</strain>
    </source>
</reference>
<dbReference type="Proteomes" id="UP000005439">
    <property type="component" value="Chromosome"/>
</dbReference>
<dbReference type="PATRIC" id="fig|679936.5.peg.3226"/>
<reference evidence="2 3" key="2">
    <citation type="journal article" date="2012" name="Stand. Genomic Sci.">
        <title>Complete genome sequence of the moderately thermophilic mineral-sulfide-oxidizing firmicute Sulfobacillus acidophilus type strain (NAL(T)).</title>
        <authorList>
            <person name="Anderson I."/>
            <person name="Chertkov O."/>
            <person name="Chen A."/>
            <person name="Saunders E."/>
            <person name="Lapidus A."/>
            <person name="Nolan M."/>
            <person name="Lucas S."/>
            <person name="Hammon N."/>
            <person name="Deshpande S."/>
            <person name="Cheng J.F."/>
            <person name="Han C."/>
            <person name="Tapia R."/>
            <person name="Goodwin L.A."/>
            <person name="Pitluck S."/>
            <person name="Liolios K."/>
            <person name="Pagani I."/>
            <person name="Ivanova N."/>
            <person name="Mikhailova N."/>
            <person name="Pati A."/>
            <person name="Palaniappan K."/>
            <person name="Land M."/>
            <person name="Pan C."/>
            <person name="Rohde M."/>
            <person name="Pukall R."/>
            <person name="Goker M."/>
            <person name="Detter J.C."/>
            <person name="Woyke T."/>
            <person name="Bristow J."/>
            <person name="Eisen J.A."/>
            <person name="Markowitz V."/>
            <person name="Hugenholtz P."/>
            <person name="Kyrpides N.C."/>
            <person name="Klenk H.P."/>
            <person name="Mavromatis K."/>
        </authorList>
    </citation>
    <scope>NUCLEOTIDE SEQUENCE [LARGE SCALE GENOMIC DNA]</scope>
    <source>
        <strain evidence="3">ATCC 700253 / DSM 10332 / NAL</strain>
    </source>
</reference>
<gene>
    <name evidence="2" type="ordered locus">Sulac_3117</name>
</gene>
<evidence type="ECO:0000313" key="2">
    <source>
        <dbReference type="EMBL" id="AEW06564.1"/>
    </source>
</evidence>
<feature type="region of interest" description="Disordered" evidence="1">
    <location>
        <begin position="1"/>
        <end position="28"/>
    </location>
</feature>
<dbReference type="KEGG" id="sap:Sulac_3117"/>